<accession>A0AAX4JN90</accession>
<dbReference type="GO" id="GO:0003676">
    <property type="term" value="F:nucleic acid binding"/>
    <property type="evidence" value="ECO:0007669"/>
    <property type="project" value="InterPro"/>
</dbReference>
<feature type="domain" description="tRNA-splicing endonuclease subunit Sen15" evidence="3">
    <location>
        <begin position="140"/>
        <end position="188"/>
    </location>
</feature>
<gene>
    <name evidence="4" type="ORF">L201_001760</name>
</gene>
<dbReference type="InterPro" id="IPR011856">
    <property type="entry name" value="tRNA_endonuc-like_dom_sf"/>
</dbReference>
<dbReference type="AlphaFoldDB" id="A0AAX4JN90"/>
<evidence type="ECO:0000259" key="3">
    <source>
        <dbReference type="Pfam" id="PF09631"/>
    </source>
</evidence>
<dbReference type="InterPro" id="IPR018593">
    <property type="entry name" value="tRNA-endonuc_su_Sen15"/>
</dbReference>
<protein>
    <recommendedName>
        <fullName evidence="3">tRNA-splicing endonuclease subunit Sen15 domain-containing protein</fullName>
    </recommendedName>
</protein>
<comment type="similarity">
    <text evidence="1">Belongs to the SEN15 family.</text>
</comment>
<keyword evidence="5" id="KW-1185">Reference proteome</keyword>
<dbReference type="PANTHER" id="PTHR28518:SF1">
    <property type="entry name" value="TRNA-SPLICING ENDONUCLEASE SUBUNIT SEN15"/>
    <property type="match status" value="1"/>
</dbReference>
<dbReference type="InterPro" id="IPR042777">
    <property type="entry name" value="Sen15_fungi"/>
</dbReference>
<dbReference type="GO" id="GO:0000214">
    <property type="term" value="C:tRNA-intron endonuclease complex"/>
    <property type="evidence" value="ECO:0007669"/>
    <property type="project" value="InterPro"/>
</dbReference>
<dbReference type="GO" id="GO:0000213">
    <property type="term" value="F:tRNA-intron lyase activity"/>
    <property type="evidence" value="ECO:0007669"/>
    <property type="project" value="TreeGrafter"/>
</dbReference>
<evidence type="ECO:0000256" key="1">
    <source>
        <dbReference type="ARBA" id="ARBA00006091"/>
    </source>
</evidence>
<dbReference type="EMBL" id="CP144099">
    <property type="protein sequence ID" value="WWC86881.1"/>
    <property type="molecule type" value="Genomic_DNA"/>
</dbReference>
<dbReference type="Proteomes" id="UP001355207">
    <property type="component" value="Chromosome 2"/>
</dbReference>
<proteinExistence type="inferred from homology"/>
<evidence type="ECO:0000313" key="5">
    <source>
        <dbReference type="Proteomes" id="UP001355207"/>
    </source>
</evidence>
<evidence type="ECO:0000313" key="4">
    <source>
        <dbReference type="EMBL" id="WWC86881.1"/>
    </source>
</evidence>
<keyword evidence="2" id="KW-0819">tRNA processing</keyword>
<reference evidence="4 5" key="1">
    <citation type="submission" date="2024-01" db="EMBL/GenBank/DDBJ databases">
        <title>Comparative genomics of Cryptococcus and Kwoniella reveals pathogenesis evolution and contrasting modes of karyotype evolution via chromosome fusion or intercentromeric recombination.</title>
        <authorList>
            <person name="Coelho M.A."/>
            <person name="David-Palma M."/>
            <person name="Shea T."/>
            <person name="Bowers K."/>
            <person name="McGinley-Smith S."/>
            <person name="Mohammad A.W."/>
            <person name="Gnirke A."/>
            <person name="Yurkov A.M."/>
            <person name="Nowrousian M."/>
            <person name="Sun S."/>
            <person name="Cuomo C.A."/>
            <person name="Heitman J."/>
        </authorList>
    </citation>
    <scope>NUCLEOTIDE SEQUENCE [LARGE SCALE GENOMIC DNA]</scope>
    <source>
        <strain evidence="4 5">CBS 6074</strain>
    </source>
</reference>
<dbReference type="InterPro" id="IPR036167">
    <property type="entry name" value="tRNA_intron_Endo_cat-like_sf"/>
</dbReference>
<dbReference type="Gene3D" id="3.40.1350.10">
    <property type="match status" value="1"/>
</dbReference>
<dbReference type="SUPFAM" id="SSF53032">
    <property type="entry name" value="tRNA-intron endonuclease catalytic domain-like"/>
    <property type="match status" value="1"/>
</dbReference>
<organism evidence="4 5">
    <name type="scientific">Kwoniella dendrophila CBS 6074</name>
    <dbReference type="NCBI Taxonomy" id="1295534"/>
    <lineage>
        <taxon>Eukaryota</taxon>
        <taxon>Fungi</taxon>
        <taxon>Dikarya</taxon>
        <taxon>Basidiomycota</taxon>
        <taxon>Agaricomycotina</taxon>
        <taxon>Tremellomycetes</taxon>
        <taxon>Tremellales</taxon>
        <taxon>Cryptococcaceae</taxon>
        <taxon>Kwoniella</taxon>
    </lineage>
</organism>
<dbReference type="GO" id="GO:0000379">
    <property type="term" value="P:tRNA-type intron splice site recognition and cleavage"/>
    <property type="evidence" value="ECO:0007669"/>
    <property type="project" value="InterPro"/>
</dbReference>
<dbReference type="RefSeq" id="XP_066073644.1">
    <property type="nucleotide sequence ID" value="XM_066217547.1"/>
</dbReference>
<dbReference type="GeneID" id="91092432"/>
<dbReference type="PANTHER" id="PTHR28518">
    <property type="entry name" value="TRNA-SPLICING ENDONUCLEASE SUBUNIT SEN15"/>
    <property type="match status" value="1"/>
</dbReference>
<dbReference type="Pfam" id="PF09631">
    <property type="entry name" value="Sen15"/>
    <property type="match status" value="1"/>
</dbReference>
<sequence length="193" mass="21746">MVVPNSTSKTTPPAFLLPYLEKYPIQAGALLNTIYDLTLSVGWIDTRLMELGGWVVLIGHKNKSDPLRAVLPLPIHTTSLKPSSLKSIFNALSKLEIENLEKPFQKLAPTIDDLKSQIQIQSSINESQDLNMNINDDTQMQMQDNQEENEKENQDQIMLDKETIYTSIVTPDSTVVYYKISKGIKKPSDIPDE</sequence>
<name>A0AAX4JN90_9TREE</name>
<evidence type="ECO:0000256" key="2">
    <source>
        <dbReference type="ARBA" id="ARBA00022694"/>
    </source>
</evidence>